<dbReference type="PATRIC" id="fig|1612624.7.peg.618"/>
<keyword evidence="2" id="KW-0472">Membrane</keyword>
<keyword evidence="2" id="KW-0812">Transmembrane</keyword>
<sequence length="384" mass="40544">MSGLETAIRHALERSDRANSETRARIYQSARNALEAGLKKQDVLDPDVIAQQRHRLEAVIHAIEQEERATLKAAASVPPPVRIDAASNENHAPSAELDDGIHLPPGQGAGQGAGVAPSVDGGLAGLRPERREGSPRIAEAAPVEPTVGKRGKLAKTATAQPKPRRRKRGRFLSFVMVVTILVAAVVMAAWWAETSGLLKTAAQRDTSVANPPSTVQSEDFDGGEGLKTLGTQSGFSGDWVDVFTPADTAGVKPGSRATADSVNDERGPRVRITSASADADGNVLVEIPASVLEQISGKTSTVALSVQADAGKQTQFSVECDFSSLGDCGRHRFTVNEEKNDMLFKVTFDRSLAPSSPGHILINSDVTGAGNSLNLFAIRILPGQ</sequence>
<evidence type="ECO:0000313" key="3">
    <source>
        <dbReference type="EMBL" id="OBZ96724.1"/>
    </source>
</evidence>
<dbReference type="AlphaFoldDB" id="A0A1C7PAG8"/>
<evidence type="ECO:0000256" key="2">
    <source>
        <dbReference type="SAM" id="Phobius"/>
    </source>
</evidence>
<evidence type="ECO:0000256" key="1">
    <source>
        <dbReference type="SAM" id="MobiDB-lite"/>
    </source>
</evidence>
<evidence type="ECO:0000313" key="4">
    <source>
        <dbReference type="Proteomes" id="UP000093111"/>
    </source>
</evidence>
<gene>
    <name evidence="3" type="ORF">ADU59_02985</name>
</gene>
<feature type="compositionally biased region" description="Polar residues" evidence="1">
    <location>
        <begin position="203"/>
        <end position="217"/>
    </location>
</feature>
<dbReference type="Proteomes" id="UP000093111">
    <property type="component" value="Unassembled WGS sequence"/>
</dbReference>
<keyword evidence="4" id="KW-1185">Reference proteome</keyword>
<feature type="transmembrane region" description="Helical" evidence="2">
    <location>
        <begin position="171"/>
        <end position="192"/>
    </location>
</feature>
<organism evidence="3 4">
    <name type="scientific">Pararhizobium polonicum</name>
    <dbReference type="NCBI Taxonomy" id="1612624"/>
    <lineage>
        <taxon>Bacteria</taxon>
        <taxon>Pseudomonadati</taxon>
        <taxon>Pseudomonadota</taxon>
        <taxon>Alphaproteobacteria</taxon>
        <taxon>Hyphomicrobiales</taxon>
        <taxon>Rhizobiaceae</taxon>
        <taxon>Rhizobium/Agrobacterium group</taxon>
        <taxon>Pararhizobium</taxon>
    </lineage>
</organism>
<reference evidence="3 4" key="1">
    <citation type="journal article" date="2016" name="Syst. Appl. Microbiol.">
        <title>Pararhizobium polonicum sp. nov. isolated from tumors on stone fruit rootstocks.</title>
        <authorList>
            <person name="Pulawska J."/>
            <person name="Kuzmanovic N."/>
            <person name="Willems A."/>
            <person name="Pothier J.F."/>
        </authorList>
    </citation>
    <scope>NUCLEOTIDE SEQUENCE [LARGE SCALE GENOMIC DNA]</scope>
    <source>
        <strain evidence="3 4">F5.1</strain>
    </source>
</reference>
<proteinExistence type="predicted"/>
<name>A0A1C7PAG8_9HYPH</name>
<dbReference type="OrthoDB" id="7870844at2"/>
<dbReference type="RefSeq" id="WP_068951519.1">
    <property type="nucleotide sequence ID" value="NZ_LGLV01000004.1"/>
</dbReference>
<keyword evidence="2" id="KW-1133">Transmembrane helix</keyword>
<feature type="region of interest" description="Disordered" evidence="1">
    <location>
        <begin position="203"/>
        <end position="227"/>
    </location>
</feature>
<protein>
    <submittedName>
        <fullName evidence="3">Biotin transporter BioY</fullName>
    </submittedName>
</protein>
<comment type="caution">
    <text evidence="3">The sequence shown here is derived from an EMBL/GenBank/DDBJ whole genome shotgun (WGS) entry which is preliminary data.</text>
</comment>
<dbReference type="EMBL" id="LGLV01000004">
    <property type="protein sequence ID" value="OBZ96724.1"/>
    <property type="molecule type" value="Genomic_DNA"/>
</dbReference>
<feature type="region of interest" description="Disordered" evidence="1">
    <location>
        <begin position="91"/>
        <end position="165"/>
    </location>
</feature>
<accession>A0A1C7PAG8</accession>